<dbReference type="CDD" id="cd06267">
    <property type="entry name" value="PBP1_LacI_sugar_binding-like"/>
    <property type="match status" value="1"/>
</dbReference>
<dbReference type="Gene3D" id="1.10.260.40">
    <property type="entry name" value="lambda repressor-like DNA-binding domains"/>
    <property type="match status" value="1"/>
</dbReference>
<dbReference type="Pfam" id="PF00356">
    <property type="entry name" value="LacI"/>
    <property type="match status" value="1"/>
</dbReference>
<feature type="domain" description="HTH lacI-type" evidence="4">
    <location>
        <begin position="12"/>
        <end position="66"/>
    </location>
</feature>
<keyword evidence="2" id="KW-0238">DNA-binding</keyword>
<dbReference type="Proteomes" id="UP000234778">
    <property type="component" value="Unassembled WGS sequence"/>
</dbReference>
<dbReference type="GO" id="GO:0003700">
    <property type="term" value="F:DNA-binding transcription factor activity"/>
    <property type="evidence" value="ECO:0007669"/>
    <property type="project" value="TreeGrafter"/>
</dbReference>
<dbReference type="SMART" id="SM00354">
    <property type="entry name" value="HTH_LACI"/>
    <property type="match status" value="1"/>
</dbReference>
<keyword evidence="1" id="KW-0805">Transcription regulation</keyword>
<dbReference type="SUPFAM" id="SSF47413">
    <property type="entry name" value="lambda repressor-like DNA-binding domains"/>
    <property type="match status" value="1"/>
</dbReference>
<organism evidence="5 6">
    <name type="scientific">Actinomyces urogenitalis</name>
    <dbReference type="NCBI Taxonomy" id="103621"/>
    <lineage>
        <taxon>Bacteria</taxon>
        <taxon>Bacillati</taxon>
        <taxon>Actinomycetota</taxon>
        <taxon>Actinomycetes</taxon>
        <taxon>Actinomycetales</taxon>
        <taxon>Actinomycetaceae</taxon>
        <taxon>Actinomyces</taxon>
    </lineage>
</organism>
<evidence type="ECO:0000313" key="5">
    <source>
        <dbReference type="EMBL" id="PKY98368.1"/>
    </source>
</evidence>
<keyword evidence="3" id="KW-0804">Transcription</keyword>
<comment type="caution">
    <text evidence="5">The sequence shown here is derived from an EMBL/GenBank/DDBJ whole genome shotgun (WGS) entry which is preliminary data.</text>
</comment>
<proteinExistence type="predicted"/>
<dbReference type="PANTHER" id="PTHR30146:SF109">
    <property type="entry name" value="HTH-TYPE TRANSCRIPTIONAL REGULATOR GALS"/>
    <property type="match status" value="1"/>
</dbReference>
<dbReference type="Pfam" id="PF13377">
    <property type="entry name" value="Peripla_BP_3"/>
    <property type="match status" value="1"/>
</dbReference>
<evidence type="ECO:0000256" key="3">
    <source>
        <dbReference type="ARBA" id="ARBA00023163"/>
    </source>
</evidence>
<dbReference type="SUPFAM" id="SSF53822">
    <property type="entry name" value="Periplasmic binding protein-like I"/>
    <property type="match status" value="1"/>
</dbReference>
<protein>
    <submittedName>
        <fullName evidence="5">LacI family transcriptional regulator</fullName>
    </submittedName>
</protein>
<dbReference type="AlphaFoldDB" id="A0A2I1KRX8"/>
<sequence length="341" mass="36516">MTRRTASRRTAATLQDVADLIGMSKATVSRALNGSPKVTEDTKERVRAAAEQVGYVMNPQARALALGRAEAIAIVFTEPLDEMFADPTYAMVVRGIHEGLAETTTAPFLLQAATSFEQARARRRLAQGNADAVIALTPYIGQELLSSLEEAALPTVLCGQPGARERTSAMAHVYADDVVGARMAAHHLLSCGRRRIAVLSGPEDNPAAVDRVMGYREILDPVCPPVSVSYGAWDVVSGLERMETLLQGDPHIDGVLAASDRIAAGALAALQRHGRRLPEDISVIGFDDHRIATETTPTLTTVHQPLVEQGRQAATLALEMADGAPARDIVLEMSLVRRESA</sequence>
<gene>
    <name evidence="5" type="ORF">CYJ26_08160</name>
</gene>
<dbReference type="EMBL" id="PKHA01000008">
    <property type="protein sequence ID" value="PKY98368.1"/>
    <property type="molecule type" value="Genomic_DNA"/>
</dbReference>
<dbReference type="InterPro" id="IPR000843">
    <property type="entry name" value="HTH_LacI"/>
</dbReference>
<dbReference type="RefSeq" id="WP_006548445.1">
    <property type="nucleotide sequence ID" value="NZ_CP136961.1"/>
</dbReference>
<dbReference type="InterPro" id="IPR028082">
    <property type="entry name" value="Peripla_BP_I"/>
</dbReference>
<evidence type="ECO:0000259" key="4">
    <source>
        <dbReference type="PROSITE" id="PS50932"/>
    </source>
</evidence>
<evidence type="ECO:0000256" key="2">
    <source>
        <dbReference type="ARBA" id="ARBA00023125"/>
    </source>
</evidence>
<accession>A0A2I1KRX8</accession>
<dbReference type="Gene3D" id="3.40.50.2300">
    <property type="match status" value="2"/>
</dbReference>
<reference evidence="5 6" key="1">
    <citation type="submission" date="2017-12" db="EMBL/GenBank/DDBJ databases">
        <title>Phylogenetic diversity of female urinary microbiome.</title>
        <authorList>
            <person name="Thomas-White K."/>
            <person name="Wolfe A.J."/>
        </authorList>
    </citation>
    <scope>NUCLEOTIDE SEQUENCE [LARGE SCALE GENOMIC DNA]</scope>
    <source>
        <strain evidence="5 6">UMB0319</strain>
    </source>
</reference>
<dbReference type="InterPro" id="IPR046335">
    <property type="entry name" value="LacI/GalR-like_sensor"/>
</dbReference>
<evidence type="ECO:0000256" key="1">
    <source>
        <dbReference type="ARBA" id="ARBA00023015"/>
    </source>
</evidence>
<dbReference type="PANTHER" id="PTHR30146">
    <property type="entry name" value="LACI-RELATED TRANSCRIPTIONAL REPRESSOR"/>
    <property type="match status" value="1"/>
</dbReference>
<dbReference type="PROSITE" id="PS50932">
    <property type="entry name" value="HTH_LACI_2"/>
    <property type="match status" value="1"/>
</dbReference>
<name>A0A2I1KRX8_9ACTO</name>
<evidence type="ECO:0000313" key="6">
    <source>
        <dbReference type="Proteomes" id="UP000234778"/>
    </source>
</evidence>
<dbReference type="GO" id="GO:0000976">
    <property type="term" value="F:transcription cis-regulatory region binding"/>
    <property type="evidence" value="ECO:0007669"/>
    <property type="project" value="TreeGrafter"/>
</dbReference>
<dbReference type="InterPro" id="IPR010982">
    <property type="entry name" value="Lambda_DNA-bd_dom_sf"/>
</dbReference>
<dbReference type="CDD" id="cd01392">
    <property type="entry name" value="HTH_LacI"/>
    <property type="match status" value="1"/>
</dbReference>
<dbReference type="GeneID" id="81708905"/>